<feature type="compositionally biased region" description="Low complexity" evidence="7">
    <location>
        <begin position="419"/>
        <end position="440"/>
    </location>
</feature>
<dbReference type="EnsemblMetazoa" id="tetur05g03220.1">
    <property type="protein sequence ID" value="tetur05g03220.1"/>
    <property type="gene ID" value="tetur05g03220"/>
</dbReference>
<dbReference type="GO" id="GO:0005634">
    <property type="term" value="C:nucleus"/>
    <property type="evidence" value="ECO:0007669"/>
    <property type="project" value="UniProtKB-SubCell"/>
</dbReference>
<dbReference type="PROSITE" id="PS50071">
    <property type="entry name" value="HOMEOBOX_2"/>
    <property type="match status" value="1"/>
</dbReference>
<dbReference type="CDD" id="cd00086">
    <property type="entry name" value="homeodomain"/>
    <property type="match status" value="1"/>
</dbReference>
<dbReference type="GO" id="GO:0042693">
    <property type="term" value="P:muscle cell fate commitment"/>
    <property type="evidence" value="ECO:0007669"/>
    <property type="project" value="UniProtKB-ARBA"/>
</dbReference>
<accession>T1K4N3</accession>
<dbReference type="InterPro" id="IPR008422">
    <property type="entry name" value="KN_HD"/>
</dbReference>
<evidence type="ECO:0000313" key="9">
    <source>
        <dbReference type="EnsemblMetazoa" id="tetur05g03220.1"/>
    </source>
</evidence>
<feature type="compositionally biased region" description="Polar residues" evidence="7">
    <location>
        <begin position="509"/>
        <end position="533"/>
    </location>
</feature>
<dbReference type="SMART" id="SM00389">
    <property type="entry name" value="HOX"/>
    <property type="match status" value="1"/>
</dbReference>
<dbReference type="Pfam" id="PF05920">
    <property type="entry name" value="Homeobox_KN"/>
    <property type="match status" value="1"/>
</dbReference>
<feature type="compositionally biased region" description="Acidic residues" evidence="7">
    <location>
        <begin position="244"/>
        <end position="256"/>
    </location>
</feature>
<dbReference type="GO" id="GO:0030182">
    <property type="term" value="P:neuron differentiation"/>
    <property type="evidence" value="ECO:0007669"/>
    <property type="project" value="TreeGrafter"/>
</dbReference>
<dbReference type="STRING" id="32264.T1K4N3"/>
<feature type="region of interest" description="Disordered" evidence="7">
    <location>
        <begin position="601"/>
        <end position="644"/>
    </location>
</feature>
<evidence type="ECO:0000256" key="5">
    <source>
        <dbReference type="ARBA" id="ARBA00023242"/>
    </source>
</evidence>
<evidence type="ECO:0000256" key="1">
    <source>
        <dbReference type="ARBA" id="ARBA00004123"/>
    </source>
</evidence>
<feature type="region of interest" description="Disordered" evidence="7">
    <location>
        <begin position="657"/>
        <end position="685"/>
    </location>
</feature>
<dbReference type="InterPro" id="IPR009057">
    <property type="entry name" value="Homeodomain-like_sf"/>
</dbReference>
<dbReference type="EMBL" id="CAEY01001579">
    <property type="status" value="NOT_ANNOTATED_CDS"/>
    <property type="molecule type" value="Genomic_DNA"/>
</dbReference>
<feature type="compositionally biased region" description="Low complexity" evidence="7">
    <location>
        <begin position="611"/>
        <end position="623"/>
    </location>
</feature>
<dbReference type="SUPFAM" id="SSF46689">
    <property type="entry name" value="Homeodomain-like"/>
    <property type="match status" value="1"/>
</dbReference>
<comment type="similarity">
    <text evidence="2">Belongs to the TALE/IRO homeobox family.</text>
</comment>
<evidence type="ECO:0000256" key="6">
    <source>
        <dbReference type="PROSITE-ProRule" id="PRU00108"/>
    </source>
</evidence>
<evidence type="ECO:0000256" key="3">
    <source>
        <dbReference type="ARBA" id="ARBA00023125"/>
    </source>
</evidence>
<feature type="compositionally biased region" description="Basic and acidic residues" evidence="7">
    <location>
        <begin position="266"/>
        <end position="287"/>
    </location>
</feature>
<dbReference type="FunFam" id="1.10.10.60:FF:000003">
    <property type="entry name" value="Iroquois-class homeobox protein IRX"/>
    <property type="match status" value="1"/>
</dbReference>
<keyword evidence="5 6" id="KW-0539">Nucleus</keyword>
<feature type="region of interest" description="Disordered" evidence="7">
    <location>
        <begin position="481"/>
        <end position="533"/>
    </location>
</feature>
<feature type="compositionally biased region" description="Low complexity" evidence="7">
    <location>
        <begin position="481"/>
        <end position="508"/>
    </location>
</feature>
<evidence type="ECO:0000259" key="8">
    <source>
        <dbReference type="PROSITE" id="PS50071"/>
    </source>
</evidence>
<name>T1K4N3_TETUR</name>
<dbReference type="GO" id="GO:0048468">
    <property type="term" value="P:cell development"/>
    <property type="evidence" value="ECO:0007669"/>
    <property type="project" value="TreeGrafter"/>
</dbReference>
<reference evidence="10" key="1">
    <citation type="submission" date="2011-08" db="EMBL/GenBank/DDBJ databases">
        <authorList>
            <person name="Rombauts S."/>
        </authorList>
    </citation>
    <scope>NUCLEOTIDE SEQUENCE</scope>
    <source>
        <strain evidence="10">London</strain>
    </source>
</reference>
<evidence type="ECO:0000313" key="10">
    <source>
        <dbReference type="Proteomes" id="UP000015104"/>
    </source>
</evidence>
<evidence type="ECO:0000256" key="2">
    <source>
        <dbReference type="ARBA" id="ARBA00008446"/>
    </source>
</evidence>
<dbReference type="Gene3D" id="1.10.10.60">
    <property type="entry name" value="Homeodomain-like"/>
    <property type="match status" value="1"/>
</dbReference>
<keyword evidence="3 6" id="KW-0238">DNA-binding</keyword>
<feature type="compositionally biased region" description="Low complexity" evidence="7">
    <location>
        <begin position="635"/>
        <end position="644"/>
    </location>
</feature>
<feature type="compositionally biased region" description="Basic and acidic residues" evidence="7">
    <location>
        <begin position="220"/>
        <end position="243"/>
    </location>
</feature>
<dbReference type="PANTHER" id="PTHR11211">
    <property type="entry name" value="IROQUOIS-CLASS HOMEODOMAIN PROTEIN IRX"/>
    <property type="match status" value="1"/>
</dbReference>
<feature type="domain" description="Homeobox" evidence="8">
    <location>
        <begin position="156"/>
        <end position="219"/>
    </location>
</feature>
<keyword evidence="4 6" id="KW-0371">Homeobox</keyword>
<feature type="region of interest" description="Disordered" evidence="7">
    <location>
        <begin position="382"/>
        <end position="443"/>
    </location>
</feature>
<protein>
    <recommendedName>
        <fullName evidence="8">Homeobox domain-containing protein</fullName>
    </recommendedName>
</protein>
<dbReference type="InterPro" id="IPR001356">
    <property type="entry name" value="HD"/>
</dbReference>
<dbReference type="PROSITE" id="PS00027">
    <property type="entry name" value="HOMEOBOX_1"/>
    <property type="match status" value="1"/>
</dbReference>
<keyword evidence="10" id="KW-1185">Reference proteome</keyword>
<sequence>MSTVPCSVTTELSGNLTASPSPSLTTICGFSSSYETRFVGSTYPRLNGIYGSSPYSDNANYMSAFAAATAAGPASIYPSLVSLSFTCFITVQDSFFFRFFLVLFNRWCVCSHEKGSTSNYDIKEQPVSNWTHIPPPSCYPYDGSLYNSYGNRHGAMESAARRKNATRETTNTLKSWLYEHRKNPYPTKGEKIMLAIITQMTLTQVSTWFANARRRLKKENKMTWEPRSKTNENIEIKDEKDSITGDDGDEDEDDDGMSASMDNCDDSSKQKCRRLDEPTNDDHLSNDVDTCKPSYTLVNRSDDIEVSANENKSQLMINTHHGHPASQASQVIPVSTVNHIQPHFHRPHPTGHIKQELSNDQIDMRRLDDLASATTDIQRPKIWSLAQTATSSSPPYRESPWNPMKESKNEDLLSPPPASSSSSSSSSSPSSSTTTSSTPPILHSLNSYNAERHLIEINSESSESRALNGCFPSKPNCLPTATSSLSSSSPVTPSSSSSTTASKANKSTWNESRNCIYNGNGSTVKTPATSVTTEATNSVVITSTVLSNTINHNTLSPICSGNSSIIIPANVNMTGNINDNGYTRSNNKDENRSMLDKMKKDNQSKDLQYLSSSSSPSHSQTHSEFTSPQPPISGSSSSSSSSLTTTSLTTTIASTLKTTTARSSSVSTTSCLSTSITPVASPSVSTSPNIYNHLGPTNDRVTPLTRLTVAPLTQRTGFIEGPSTNLHHQPSSTIFLNSEATLFWAKFSQTMFPVRPSMVSIHSPWRLDN</sequence>
<feature type="DNA-binding region" description="Homeobox" evidence="6">
    <location>
        <begin position="158"/>
        <end position="220"/>
    </location>
</feature>
<dbReference type="PANTHER" id="PTHR11211:SF40">
    <property type="entry name" value="MIRROR, ISOFORM C"/>
    <property type="match status" value="1"/>
</dbReference>
<dbReference type="GO" id="GO:0045317">
    <property type="term" value="P:equator specification"/>
    <property type="evidence" value="ECO:0007669"/>
    <property type="project" value="UniProtKB-ARBA"/>
</dbReference>
<feature type="compositionally biased region" description="Polar residues" evidence="7">
    <location>
        <begin position="385"/>
        <end position="394"/>
    </location>
</feature>
<dbReference type="GO" id="GO:0045926">
    <property type="term" value="P:negative regulation of growth"/>
    <property type="evidence" value="ECO:0007669"/>
    <property type="project" value="UniProtKB-ARBA"/>
</dbReference>
<dbReference type="GO" id="GO:0000978">
    <property type="term" value="F:RNA polymerase II cis-regulatory region sequence-specific DNA binding"/>
    <property type="evidence" value="ECO:0007669"/>
    <property type="project" value="TreeGrafter"/>
</dbReference>
<dbReference type="Proteomes" id="UP000015104">
    <property type="component" value="Unassembled WGS sequence"/>
</dbReference>
<comment type="subcellular location">
    <subcellularLocation>
        <location evidence="1 6">Nucleus</location>
    </subcellularLocation>
</comment>
<dbReference type="eggNOG" id="KOG0773">
    <property type="taxonomic scope" value="Eukaryota"/>
</dbReference>
<organism evidence="9 10">
    <name type="scientific">Tetranychus urticae</name>
    <name type="common">Two-spotted spider mite</name>
    <dbReference type="NCBI Taxonomy" id="32264"/>
    <lineage>
        <taxon>Eukaryota</taxon>
        <taxon>Metazoa</taxon>
        <taxon>Ecdysozoa</taxon>
        <taxon>Arthropoda</taxon>
        <taxon>Chelicerata</taxon>
        <taxon>Arachnida</taxon>
        <taxon>Acari</taxon>
        <taxon>Acariformes</taxon>
        <taxon>Trombidiformes</taxon>
        <taxon>Prostigmata</taxon>
        <taxon>Eleutherengona</taxon>
        <taxon>Raphignathae</taxon>
        <taxon>Tetranychoidea</taxon>
        <taxon>Tetranychidae</taxon>
        <taxon>Tetranychus</taxon>
    </lineage>
</organism>
<proteinExistence type="inferred from homology"/>
<dbReference type="HOGENOM" id="CLU_363429_0_0_1"/>
<dbReference type="AlphaFoldDB" id="T1K4N3"/>
<dbReference type="InterPro" id="IPR017970">
    <property type="entry name" value="Homeobox_CS"/>
</dbReference>
<evidence type="ECO:0000256" key="7">
    <source>
        <dbReference type="SAM" id="MobiDB-lite"/>
    </source>
</evidence>
<dbReference type="GO" id="GO:0000981">
    <property type="term" value="F:DNA-binding transcription factor activity, RNA polymerase II-specific"/>
    <property type="evidence" value="ECO:0007669"/>
    <property type="project" value="InterPro"/>
</dbReference>
<reference evidence="9" key="2">
    <citation type="submission" date="2015-06" db="UniProtKB">
        <authorList>
            <consortium name="EnsemblMetazoa"/>
        </authorList>
    </citation>
    <scope>IDENTIFICATION</scope>
</reference>
<feature type="region of interest" description="Disordered" evidence="7">
    <location>
        <begin position="220"/>
        <end position="287"/>
    </location>
</feature>
<evidence type="ECO:0000256" key="4">
    <source>
        <dbReference type="ARBA" id="ARBA00023155"/>
    </source>
</evidence>